<dbReference type="PANTHER" id="PTHR47324">
    <property type="entry name" value="PROTEIN IRG-7-RELATED"/>
    <property type="match status" value="1"/>
</dbReference>
<dbReference type="InterPro" id="IPR002035">
    <property type="entry name" value="VWF_A"/>
</dbReference>
<dbReference type="InterPro" id="IPR036465">
    <property type="entry name" value="vWFA_dom_sf"/>
</dbReference>
<dbReference type="Pfam" id="PF24415">
    <property type="entry name" value="Ig_Irg-7"/>
    <property type="match status" value="2"/>
</dbReference>
<evidence type="ECO:0000313" key="9">
    <source>
        <dbReference type="WBParaSite" id="PSAMB.scaffold3759size16992.g22440.t1"/>
    </source>
</evidence>
<dbReference type="Proteomes" id="UP000887566">
    <property type="component" value="Unplaced"/>
</dbReference>
<dbReference type="CDD" id="cd01450">
    <property type="entry name" value="vWFA_subfamily_ECM"/>
    <property type="match status" value="1"/>
</dbReference>
<name>A0A914WE18_9BILA</name>
<keyword evidence="3" id="KW-0732">Signal</keyword>
<dbReference type="SUPFAM" id="SSF56436">
    <property type="entry name" value="C-type lectin-like"/>
    <property type="match status" value="1"/>
</dbReference>
<evidence type="ECO:0000256" key="2">
    <source>
        <dbReference type="ARBA" id="ARBA00022525"/>
    </source>
</evidence>
<dbReference type="Gene3D" id="3.10.100.10">
    <property type="entry name" value="Mannose-Binding Protein A, subunit A"/>
    <property type="match status" value="1"/>
</dbReference>
<dbReference type="SMART" id="SM00327">
    <property type="entry name" value="VWA"/>
    <property type="match status" value="1"/>
</dbReference>
<evidence type="ECO:0000259" key="7">
    <source>
        <dbReference type="PROSITE" id="PS50234"/>
    </source>
</evidence>
<sequence>FMKFIPTFYDSGLTFINDQDDCSSKNMTIYFPIDGWTQSFTTAIYGNTPTITIYLPNGKTTYYAQYDVPFIDPSPTTPNLLLRQTVIPCDNIDWTTRDAYCYILEGTARTWTSARDYCHRSQMMSFLVDVHSNDTQNFLELQTGSADYWIGLNSLKTQGQWEWDVPDGAAYSHLDGYTNWAPGEPANDPNLRCVQVRHSGTNVGLWYATDCTQTLPFACQKHRYGQGLSPGEQDVNLLPQGMWRADISTASGSCYVQVRSQSQIQPYYGFVQDIHSDQPDQYGIFNSQSNRLAATVTGLSAFNANSPSGTVNYAFMYKGNTSMNRAVTFEQRALCAYQFVSQPFTFPGQNINPNFVIDDFFIKFSGVDQFGNLFERFSPAYCRKQVIATCYNGGTQYQGVCICPPYFTGPTCSVRVCQNGGGLSSDGTKCTCTTAFTGGSCEFPLCLPPYPATFHNNGKTLAIVLETSYSTGAAVFRLRRNLNAVLNQVLNGTTAAWFSNFILYPFDSTTNMANWYAPGVYTTVDTLTAALMNITPSQCPGDAACSSSCPRPIMTALNATLNYPQLATPNSQVLIITQSSPEDNAVVDQVLTQIQQTGVKVSVLVTDTQSPCAMGFNSTEGRALFSLAGFSGGSVFQVSSFELTGAFMTSYLPTLYSAAIISGGFAQNCSSQLTYIQVDQNMTDFTLDAFGANVQVALTGPNGPVALPSIDLLSSSFNYFQVVGTNLLQGAGIYTLSVSAAGSECSVQVRGGSPLETFIAYTQVTDQYNGATQDDAHYAPVSGMGQQNVIMVHARGLTRGRMSYVEIAGDTGLVFTSPLARRSNCSYEFYSTNSFLCNARTFIIAVHGWDDFGLNFRRLAIGHCVDTRPIPSPPPAFCDLKQRKLDLVFILDGSMPNSSFQVVKTFVKTLLIAYNINGNFTQIGLITVAATATSQFTLAASQNGGVPALVDAVPYDGSNGQNMTAALTLLISTYLQQSNGYRNDAQHLAIYITSNAGFFADGDPIQLSKSMRRGGSWGIATMAYGILSGANGGNYLIQLAGSGCSYHAGNPTDLNTNGFNFLQSKTCFDGHLCQ</sequence>
<dbReference type="InterPro" id="IPR056861">
    <property type="entry name" value="HMCN1-like_VWA"/>
</dbReference>
<dbReference type="InterPro" id="IPR016187">
    <property type="entry name" value="CTDL_fold"/>
</dbReference>
<comment type="caution">
    <text evidence="4">Lacks conserved residue(s) required for the propagation of feature annotation.</text>
</comment>
<dbReference type="PANTHER" id="PTHR47324:SF2">
    <property type="entry name" value="EGF-LIKE DOMAIN-CONTAINING PROTEIN-RELATED"/>
    <property type="match status" value="1"/>
</dbReference>
<dbReference type="Gene3D" id="3.40.50.410">
    <property type="entry name" value="von Willebrand factor, type A domain"/>
    <property type="match status" value="1"/>
</dbReference>
<dbReference type="InterPro" id="IPR000742">
    <property type="entry name" value="EGF"/>
</dbReference>
<dbReference type="Pfam" id="PF25106">
    <property type="entry name" value="VWA_4"/>
    <property type="match status" value="1"/>
</dbReference>
<dbReference type="InterPro" id="IPR001304">
    <property type="entry name" value="C-type_lectin-like"/>
</dbReference>
<evidence type="ECO:0000256" key="4">
    <source>
        <dbReference type="PROSITE-ProRule" id="PRU00076"/>
    </source>
</evidence>
<dbReference type="WBParaSite" id="PSAMB.scaffold3759size16992.g22440.t1">
    <property type="protein sequence ID" value="PSAMB.scaffold3759size16992.g22440.t1"/>
    <property type="gene ID" value="PSAMB.scaffold3759size16992.g22440"/>
</dbReference>
<dbReference type="CDD" id="cd00037">
    <property type="entry name" value="CLECT"/>
    <property type="match status" value="1"/>
</dbReference>
<feature type="domain" description="C-type lectin" evidence="6">
    <location>
        <begin position="97"/>
        <end position="220"/>
    </location>
</feature>
<keyword evidence="8" id="KW-1185">Reference proteome</keyword>
<dbReference type="Pfam" id="PF00092">
    <property type="entry name" value="VWA"/>
    <property type="match status" value="1"/>
</dbReference>
<keyword evidence="2" id="KW-0964">Secreted</keyword>
<keyword evidence="4" id="KW-1015">Disulfide bond</keyword>
<dbReference type="InterPro" id="IPR053295">
    <property type="entry name" value="Innate_immunity_reg"/>
</dbReference>
<proteinExistence type="predicted"/>
<evidence type="ECO:0000256" key="3">
    <source>
        <dbReference type="ARBA" id="ARBA00022729"/>
    </source>
</evidence>
<dbReference type="InterPro" id="IPR057085">
    <property type="entry name" value="Ig_Irg-7"/>
</dbReference>
<reference evidence="9" key="1">
    <citation type="submission" date="2022-11" db="UniProtKB">
        <authorList>
            <consortium name="WormBaseParasite"/>
        </authorList>
    </citation>
    <scope>IDENTIFICATION</scope>
</reference>
<accession>A0A914WE18</accession>
<protein>
    <submittedName>
        <fullName evidence="9">Uncharacterized protein</fullName>
    </submittedName>
</protein>
<dbReference type="SMART" id="SM00604">
    <property type="entry name" value="MD"/>
    <property type="match status" value="2"/>
</dbReference>
<comment type="subcellular location">
    <subcellularLocation>
        <location evidence="1">Secreted</location>
    </subcellularLocation>
</comment>
<dbReference type="PROSITE" id="PS00022">
    <property type="entry name" value="EGF_1"/>
    <property type="match status" value="1"/>
</dbReference>
<feature type="domain" description="EGF-like" evidence="5">
    <location>
        <begin position="408"/>
        <end position="442"/>
    </location>
</feature>
<evidence type="ECO:0000259" key="6">
    <source>
        <dbReference type="PROSITE" id="PS50041"/>
    </source>
</evidence>
<dbReference type="AlphaFoldDB" id="A0A914WE18"/>
<evidence type="ECO:0000256" key="1">
    <source>
        <dbReference type="ARBA" id="ARBA00004613"/>
    </source>
</evidence>
<dbReference type="Gene3D" id="2.10.25.10">
    <property type="entry name" value="Laminin"/>
    <property type="match status" value="1"/>
</dbReference>
<dbReference type="PROSITE" id="PS50041">
    <property type="entry name" value="C_TYPE_LECTIN_2"/>
    <property type="match status" value="1"/>
</dbReference>
<dbReference type="InterPro" id="IPR016186">
    <property type="entry name" value="C-type_lectin-like/link_sf"/>
</dbReference>
<organism evidence="8 9">
    <name type="scientific">Plectus sambesii</name>
    <dbReference type="NCBI Taxonomy" id="2011161"/>
    <lineage>
        <taxon>Eukaryota</taxon>
        <taxon>Metazoa</taxon>
        <taxon>Ecdysozoa</taxon>
        <taxon>Nematoda</taxon>
        <taxon>Chromadorea</taxon>
        <taxon>Plectida</taxon>
        <taxon>Plectina</taxon>
        <taxon>Plectoidea</taxon>
        <taxon>Plectidae</taxon>
        <taxon>Plectus</taxon>
    </lineage>
</organism>
<dbReference type="SMART" id="SM00034">
    <property type="entry name" value="CLECT"/>
    <property type="match status" value="1"/>
</dbReference>
<evidence type="ECO:0000259" key="5">
    <source>
        <dbReference type="PROSITE" id="PS50026"/>
    </source>
</evidence>
<feature type="domain" description="VWFA" evidence="7">
    <location>
        <begin position="886"/>
        <end position="1072"/>
    </location>
</feature>
<dbReference type="PROSITE" id="PS50026">
    <property type="entry name" value="EGF_3"/>
    <property type="match status" value="1"/>
</dbReference>
<feature type="disulfide bond" evidence="4">
    <location>
        <begin position="432"/>
        <end position="441"/>
    </location>
</feature>
<evidence type="ECO:0000313" key="8">
    <source>
        <dbReference type="Proteomes" id="UP000887566"/>
    </source>
</evidence>
<dbReference type="SUPFAM" id="SSF53300">
    <property type="entry name" value="vWA-like"/>
    <property type="match status" value="2"/>
</dbReference>
<dbReference type="PROSITE" id="PS50234">
    <property type="entry name" value="VWFA"/>
    <property type="match status" value="1"/>
</dbReference>
<keyword evidence="4" id="KW-0245">EGF-like domain</keyword>
<dbReference type="InterPro" id="IPR006582">
    <property type="entry name" value="MD_domain"/>
</dbReference>
<dbReference type="Pfam" id="PF00059">
    <property type="entry name" value="Lectin_C"/>
    <property type="match status" value="1"/>
</dbReference>